<dbReference type="Proteomes" id="UP000242869">
    <property type="component" value="Unassembled WGS sequence"/>
</dbReference>
<proteinExistence type="predicted"/>
<accession>A0A1I5CL91</accession>
<dbReference type="AlphaFoldDB" id="A0A1I5CL91"/>
<evidence type="ECO:0008006" key="4">
    <source>
        <dbReference type="Google" id="ProtNLM"/>
    </source>
</evidence>
<dbReference type="SUPFAM" id="SSF49478">
    <property type="entry name" value="Cna protein B-type domain"/>
    <property type="match status" value="1"/>
</dbReference>
<feature type="signal peptide" evidence="1">
    <location>
        <begin position="1"/>
        <end position="25"/>
    </location>
</feature>
<evidence type="ECO:0000313" key="2">
    <source>
        <dbReference type="EMBL" id="SFN87780.1"/>
    </source>
</evidence>
<reference evidence="3" key="1">
    <citation type="submission" date="2016-10" db="EMBL/GenBank/DDBJ databases">
        <authorList>
            <person name="Varghese N."/>
            <person name="Submissions S."/>
        </authorList>
    </citation>
    <scope>NUCLEOTIDE SEQUENCE [LARGE SCALE GENOMIC DNA]</scope>
    <source>
        <strain evidence="3">DSM 6150</strain>
    </source>
</reference>
<name>A0A1I5CL91_9NEIS</name>
<organism evidence="2 3">
    <name type="scientific">Formivibrio citricus</name>
    <dbReference type="NCBI Taxonomy" id="83765"/>
    <lineage>
        <taxon>Bacteria</taxon>
        <taxon>Pseudomonadati</taxon>
        <taxon>Pseudomonadota</taxon>
        <taxon>Betaproteobacteria</taxon>
        <taxon>Neisseriales</taxon>
        <taxon>Chitinibacteraceae</taxon>
        <taxon>Formivibrio</taxon>
    </lineage>
</organism>
<keyword evidence="3" id="KW-1185">Reference proteome</keyword>
<dbReference type="Gene3D" id="2.60.40.1120">
    <property type="entry name" value="Carboxypeptidase-like, regulatory domain"/>
    <property type="match status" value="1"/>
</dbReference>
<gene>
    <name evidence="2" type="ORF">SAMN05660284_02431</name>
</gene>
<sequence length="143" mass="15770">MKIKPVFFSALLGAALLTLPGISSAQDPVEITPQRSPAGIEYVMSSVGEDQQNAMAAIRKDYNFHLTFARPKSGEFLADVKVTVETVKKEKVLEVVSEGPYLFAKLPAGTYKVTAEFEGKSQTKTTTIRKNRSSDLVYYFAEQ</sequence>
<dbReference type="STRING" id="83765.SAMN05660284_02431"/>
<keyword evidence="1" id="KW-0732">Signal</keyword>
<dbReference type="RefSeq" id="WP_091196922.1">
    <property type="nucleotide sequence ID" value="NZ_FOVE01000020.1"/>
</dbReference>
<evidence type="ECO:0000256" key="1">
    <source>
        <dbReference type="SAM" id="SignalP"/>
    </source>
</evidence>
<feature type="chain" id="PRO_5017456998" description="Carboxypeptidase regulatory-like domain-containing protein" evidence="1">
    <location>
        <begin position="26"/>
        <end position="143"/>
    </location>
</feature>
<dbReference type="EMBL" id="FOVE01000020">
    <property type="protein sequence ID" value="SFN87780.1"/>
    <property type="molecule type" value="Genomic_DNA"/>
</dbReference>
<dbReference type="OrthoDB" id="8926484at2"/>
<evidence type="ECO:0000313" key="3">
    <source>
        <dbReference type="Proteomes" id="UP000242869"/>
    </source>
</evidence>
<protein>
    <recommendedName>
        <fullName evidence="4">Carboxypeptidase regulatory-like domain-containing protein</fullName>
    </recommendedName>
</protein>